<proteinExistence type="predicted"/>
<evidence type="ECO:0000313" key="1">
    <source>
        <dbReference type="EMBL" id="AGE58655.1"/>
    </source>
</evidence>
<sequence length="103" mass="12085">MTISQIKCVIRCVIHHNLTNKYTNKMNAMIAQINNSTEPRYDMPFCNNTHEQVIDFIMMCGNIFPFKINKNALKRALESAWVDTTKKITLREIAIEMLNQKYM</sequence>
<organism evidence="1">
    <name type="scientific">Paramecium bursaria Chlorella virus NYs1</name>
    <dbReference type="NCBI Taxonomy" id="83442"/>
    <lineage>
        <taxon>Viruses</taxon>
        <taxon>Varidnaviria</taxon>
        <taxon>Bamfordvirae</taxon>
        <taxon>Nucleocytoviricota</taxon>
        <taxon>Megaviricetes</taxon>
        <taxon>Algavirales</taxon>
        <taxon>Phycodnaviridae</taxon>
        <taxon>Chlorovirus</taxon>
        <taxon>Chlorovirus newyorkense</taxon>
    </lineage>
</organism>
<reference evidence="1" key="1">
    <citation type="submission" date="2012-10" db="EMBL/GenBank/DDBJ databases">
        <title>Towards defining the chloroviruses: a genomic journey through a genus of large DNA viruses.</title>
        <authorList>
            <person name="Jeanniard A."/>
            <person name="Dunigan D.D."/>
            <person name="Gurnon J.R."/>
            <person name="Agarkova I."/>
            <person name="Kang M."/>
            <person name="Vitek J."/>
            <person name="Duncan G."/>
            <person name="McClung O.W."/>
            <person name="Larsen M."/>
            <person name="Claverie J.-M."/>
            <person name="Van Etten J.L."/>
            <person name="Blanc G."/>
        </authorList>
    </citation>
    <scope>NUCLEOTIDE SEQUENCE</scope>
</reference>
<dbReference type="KEGG" id="vg:40525519"/>
<dbReference type="GeneID" id="40525519"/>
<name>M1IJJ8_9PHYC</name>
<accession>M1IJJ8</accession>
<gene>
    <name evidence="1" type="primary">NYs-1_247L</name>
    <name evidence="1" type="ORF">PBCVNYs1_247L</name>
</gene>
<dbReference type="RefSeq" id="YP_009665300.1">
    <property type="nucleotide sequence ID" value="NC_043235.1"/>
</dbReference>
<dbReference type="EMBL" id="JX997183">
    <property type="protein sequence ID" value="AGE58655.1"/>
    <property type="molecule type" value="Genomic_DNA"/>
</dbReference>
<protein>
    <submittedName>
        <fullName evidence="1">Uncharacterized protein</fullName>
    </submittedName>
</protein>